<accession>A0A1F7US23</accession>
<dbReference type="AlphaFoldDB" id="A0A1F7US23"/>
<feature type="transmembrane region" description="Helical" evidence="1">
    <location>
        <begin position="59"/>
        <end position="78"/>
    </location>
</feature>
<comment type="caution">
    <text evidence="2">The sequence shown here is derived from an EMBL/GenBank/DDBJ whole genome shotgun (WGS) entry which is preliminary data.</text>
</comment>
<organism evidence="2 3">
    <name type="scientific">Candidatus Uhrbacteria bacterium RIFCSPLOWO2_01_FULL_47_25</name>
    <dbReference type="NCBI Taxonomy" id="1802402"/>
    <lineage>
        <taxon>Bacteria</taxon>
        <taxon>Candidatus Uhriibacteriota</taxon>
    </lineage>
</organism>
<reference evidence="2 3" key="1">
    <citation type="journal article" date="2016" name="Nat. Commun.">
        <title>Thousands of microbial genomes shed light on interconnected biogeochemical processes in an aquifer system.</title>
        <authorList>
            <person name="Anantharaman K."/>
            <person name="Brown C.T."/>
            <person name="Hug L.A."/>
            <person name="Sharon I."/>
            <person name="Castelle C.J."/>
            <person name="Probst A.J."/>
            <person name="Thomas B.C."/>
            <person name="Singh A."/>
            <person name="Wilkins M.J."/>
            <person name="Karaoz U."/>
            <person name="Brodie E.L."/>
            <person name="Williams K.H."/>
            <person name="Hubbard S.S."/>
            <person name="Banfield J.F."/>
        </authorList>
    </citation>
    <scope>NUCLEOTIDE SEQUENCE [LARGE SCALE GENOMIC DNA]</scope>
</reference>
<keyword evidence="1" id="KW-0812">Transmembrane</keyword>
<sequence>MSYIAQLFGAQEEESWIAFLAVFVYAALNAPAFLVFWWWREIKTMTFWLSTLPGAEHAPLILICLTALGISCWIIDLADAQRKGGNNG</sequence>
<gene>
    <name evidence="2" type="ORF">A2936_00335</name>
</gene>
<evidence type="ECO:0000313" key="2">
    <source>
        <dbReference type="EMBL" id="OGL81035.1"/>
    </source>
</evidence>
<evidence type="ECO:0000313" key="3">
    <source>
        <dbReference type="Proteomes" id="UP000176846"/>
    </source>
</evidence>
<dbReference type="Proteomes" id="UP000176846">
    <property type="component" value="Unassembled WGS sequence"/>
</dbReference>
<protein>
    <submittedName>
        <fullName evidence="2">Uncharacterized protein</fullName>
    </submittedName>
</protein>
<evidence type="ECO:0000256" key="1">
    <source>
        <dbReference type="SAM" id="Phobius"/>
    </source>
</evidence>
<keyword evidence="1" id="KW-0472">Membrane</keyword>
<feature type="transmembrane region" description="Helical" evidence="1">
    <location>
        <begin position="16"/>
        <end position="39"/>
    </location>
</feature>
<name>A0A1F7US23_9BACT</name>
<proteinExistence type="predicted"/>
<keyword evidence="1" id="KW-1133">Transmembrane helix</keyword>
<dbReference type="EMBL" id="MGEK01000034">
    <property type="protein sequence ID" value="OGL81035.1"/>
    <property type="molecule type" value="Genomic_DNA"/>
</dbReference>